<dbReference type="GO" id="GO:0006412">
    <property type="term" value="P:translation"/>
    <property type="evidence" value="ECO:0007669"/>
    <property type="project" value="UniProtKB-KW"/>
</dbReference>
<dbReference type="Pfam" id="PF04073">
    <property type="entry name" value="tRNA_edit"/>
    <property type="match status" value="1"/>
</dbReference>
<evidence type="ECO:0000256" key="3">
    <source>
        <dbReference type="ARBA" id="ARBA00023239"/>
    </source>
</evidence>
<organism evidence="7 8">
    <name type="scientific">Staphylococcus gallinarum</name>
    <dbReference type="NCBI Taxonomy" id="1293"/>
    <lineage>
        <taxon>Bacteria</taxon>
        <taxon>Bacillati</taxon>
        <taxon>Bacillota</taxon>
        <taxon>Bacilli</taxon>
        <taxon>Bacillales</taxon>
        <taxon>Staphylococcaceae</taxon>
        <taxon>Staphylococcus</taxon>
    </lineage>
</organism>
<dbReference type="STRING" id="1293.SH09_03170"/>
<dbReference type="Gene3D" id="3.90.960.10">
    <property type="entry name" value="YbaK/aminoacyl-tRNA synthetase-associated domain"/>
    <property type="match status" value="1"/>
</dbReference>
<keyword evidence="9" id="KW-1185">Reference proteome</keyword>
<dbReference type="Proteomes" id="UP000255277">
    <property type="component" value="Unassembled WGS sequence"/>
</dbReference>
<evidence type="ECO:0000313" key="7">
    <source>
        <dbReference type="EMBL" id="SUM31892.1"/>
    </source>
</evidence>
<dbReference type="CDD" id="cd00002">
    <property type="entry name" value="YbaK_deacylase"/>
    <property type="match status" value="1"/>
</dbReference>
<dbReference type="EMBL" id="BKAX01000001">
    <property type="protein sequence ID" value="GEQ04418.1"/>
    <property type="molecule type" value="Genomic_DNA"/>
</dbReference>
<proteinExistence type="inferred from homology"/>
<evidence type="ECO:0000313" key="9">
    <source>
        <dbReference type="Proteomes" id="UP000321057"/>
    </source>
</evidence>
<evidence type="ECO:0000256" key="1">
    <source>
        <dbReference type="ARBA" id="ARBA00009798"/>
    </source>
</evidence>
<dbReference type="InterPro" id="IPR036754">
    <property type="entry name" value="YbaK/aa-tRNA-synt-asso_dom_sf"/>
</dbReference>
<dbReference type="EMBL" id="UHDK01000001">
    <property type="protein sequence ID" value="SUM31892.1"/>
    <property type="molecule type" value="Genomic_DNA"/>
</dbReference>
<dbReference type="PANTHER" id="PTHR30411">
    <property type="entry name" value="CYTOPLASMIC PROTEIN"/>
    <property type="match status" value="1"/>
</dbReference>
<evidence type="ECO:0000259" key="5">
    <source>
        <dbReference type="Pfam" id="PF04073"/>
    </source>
</evidence>
<dbReference type="InterPro" id="IPR004369">
    <property type="entry name" value="Prolyl-tRNA_editing_YbaK/EbsC"/>
</dbReference>
<dbReference type="PANTHER" id="PTHR30411:SF0">
    <property type="entry name" value="CYS-TRNA(PRO)_CYS-TRNA(CYS) DEACYLASE YBAK"/>
    <property type="match status" value="1"/>
</dbReference>
<dbReference type="Proteomes" id="UP000321057">
    <property type="component" value="Unassembled WGS sequence"/>
</dbReference>
<evidence type="ECO:0000256" key="2">
    <source>
        <dbReference type="ARBA" id="ARBA00022917"/>
    </source>
</evidence>
<dbReference type="EC" id="4.2.-.-" evidence="4"/>
<gene>
    <name evidence="7" type="primary">ybaK</name>
    <name evidence="7" type="ORF">NCTC12195_01329</name>
    <name evidence="6" type="ORF">SGA02_02460</name>
</gene>
<evidence type="ECO:0000256" key="4">
    <source>
        <dbReference type="PIRNR" id="PIRNR006181"/>
    </source>
</evidence>
<keyword evidence="2 4" id="KW-0648">Protein biosynthesis</keyword>
<evidence type="ECO:0000313" key="8">
    <source>
        <dbReference type="Proteomes" id="UP000255277"/>
    </source>
</evidence>
<comment type="similarity">
    <text evidence="1 4">Belongs to the prolyl-tRNA editing family. YbaK/EbsC subfamily.</text>
</comment>
<sequence>MKSKKTNAMRMLDRNHIDYKVNNYPVTEAHMDGTRVAQLVGVSVDEVFKTLVLENAQHEHFVFIIPVNATLNMKLAAKSVKEKKLHLMPLDDLKRVTGYVRGGCSPIGMKKLFPTVIDSQSERLDAVYVSGGERGTQIQIKVTDLITQTKAQVTSIIES</sequence>
<dbReference type="InterPro" id="IPR007214">
    <property type="entry name" value="YbaK/aa-tRNA-synth-assoc-dom"/>
</dbReference>
<dbReference type="SUPFAM" id="SSF55826">
    <property type="entry name" value="YbaK/ProRS associated domain"/>
    <property type="match status" value="1"/>
</dbReference>
<evidence type="ECO:0000313" key="6">
    <source>
        <dbReference type="EMBL" id="GEQ04418.1"/>
    </source>
</evidence>
<reference evidence="7 8" key="1">
    <citation type="submission" date="2018-06" db="EMBL/GenBank/DDBJ databases">
        <authorList>
            <consortium name="Pathogen Informatics"/>
            <person name="Doyle S."/>
        </authorList>
    </citation>
    <scope>NUCLEOTIDE SEQUENCE [LARGE SCALE GENOMIC DNA]</scope>
    <source>
        <strain evidence="7 8">NCTC12195</strain>
    </source>
</reference>
<keyword evidence="3 4" id="KW-0456">Lyase</keyword>
<dbReference type="NCBIfam" id="TIGR00011">
    <property type="entry name" value="YbaK_EbsC"/>
    <property type="match status" value="1"/>
</dbReference>
<dbReference type="GO" id="GO:0002161">
    <property type="term" value="F:aminoacyl-tRNA deacylase activity"/>
    <property type="evidence" value="ECO:0007669"/>
    <property type="project" value="InterPro"/>
</dbReference>
<accession>A0A0D0RR79</accession>
<feature type="domain" description="YbaK/aminoacyl-tRNA synthetase-associated" evidence="5">
    <location>
        <begin position="35"/>
        <end position="146"/>
    </location>
</feature>
<dbReference type="PIRSF" id="PIRSF006181">
    <property type="entry name" value="EbsC_YbaK"/>
    <property type="match status" value="1"/>
</dbReference>
<dbReference type="GO" id="GO:0016829">
    <property type="term" value="F:lyase activity"/>
    <property type="evidence" value="ECO:0007669"/>
    <property type="project" value="UniProtKB-KW"/>
</dbReference>
<reference evidence="6 9" key="2">
    <citation type="submission" date="2019-07" db="EMBL/GenBank/DDBJ databases">
        <title>Whole genome shotgun sequence of Staphylococcus gallinarum NBRC 109767.</title>
        <authorList>
            <person name="Hosoyama A."/>
            <person name="Uohara A."/>
            <person name="Ohji S."/>
            <person name="Ichikawa N."/>
        </authorList>
    </citation>
    <scope>NUCLEOTIDE SEQUENCE [LARGE SCALE GENOMIC DNA]</scope>
    <source>
        <strain evidence="6 9">NBRC 109767</strain>
    </source>
</reference>
<name>A0A0D0RR79_STAGA</name>
<dbReference type="AlphaFoldDB" id="A0A0D0RR79"/>
<protein>
    <recommendedName>
        <fullName evidence="4">Cys-tRNA(Pro)/Cys-tRNA(Cys) deacylase</fullName>
        <ecNumber evidence="4">4.2.-.-</ecNumber>
    </recommendedName>
</protein>